<evidence type="ECO:0000313" key="4">
    <source>
        <dbReference type="Proteomes" id="UP000320762"/>
    </source>
</evidence>
<feature type="transmembrane region" description="Helical" evidence="2">
    <location>
        <begin position="127"/>
        <end position="149"/>
    </location>
</feature>
<name>A0A550C1V9_9AGAR</name>
<evidence type="ECO:0000256" key="2">
    <source>
        <dbReference type="SAM" id="Phobius"/>
    </source>
</evidence>
<feature type="region of interest" description="Disordered" evidence="1">
    <location>
        <begin position="287"/>
        <end position="311"/>
    </location>
</feature>
<feature type="transmembrane region" description="Helical" evidence="2">
    <location>
        <begin position="161"/>
        <end position="184"/>
    </location>
</feature>
<keyword evidence="2" id="KW-0812">Transmembrane</keyword>
<keyword evidence="2" id="KW-1133">Transmembrane helix</keyword>
<dbReference type="OrthoDB" id="2933802at2759"/>
<feature type="compositionally biased region" description="Basic and acidic residues" evidence="1">
    <location>
        <begin position="365"/>
        <end position="375"/>
    </location>
</feature>
<dbReference type="EMBL" id="VDMD01000033">
    <property type="protein sequence ID" value="TRM58780.1"/>
    <property type="molecule type" value="Genomic_DNA"/>
</dbReference>
<gene>
    <name evidence="3" type="ORF">BD626DRAFT_510511</name>
</gene>
<accession>A0A550C1V9</accession>
<dbReference type="AlphaFoldDB" id="A0A550C1V9"/>
<reference evidence="3 4" key="1">
    <citation type="journal article" date="2019" name="New Phytol.">
        <title>Comparative genomics reveals unique wood-decay strategies and fruiting body development in the Schizophyllaceae.</title>
        <authorList>
            <person name="Almasi E."/>
            <person name="Sahu N."/>
            <person name="Krizsan K."/>
            <person name="Balint B."/>
            <person name="Kovacs G.M."/>
            <person name="Kiss B."/>
            <person name="Cseklye J."/>
            <person name="Drula E."/>
            <person name="Henrissat B."/>
            <person name="Nagy I."/>
            <person name="Chovatia M."/>
            <person name="Adam C."/>
            <person name="LaButti K."/>
            <person name="Lipzen A."/>
            <person name="Riley R."/>
            <person name="Grigoriev I.V."/>
            <person name="Nagy L.G."/>
        </authorList>
    </citation>
    <scope>NUCLEOTIDE SEQUENCE [LARGE SCALE GENOMIC DNA]</scope>
    <source>
        <strain evidence="3 4">NL-1724</strain>
    </source>
</reference>
<feature type="transmembrane region" description="Helical" evidence="2">
    <location>
        <begin position="59"/>
        <end position="84"/>
    </location>
</feature>
<keyword evidence="2" id="KW-0472">Membrane</keyword>
<protein>
    <submittedName>
        <fullName evidence="3">Uncharacterized protein</fullName>
    </submittedName>
</protein>
<feature type="transmembrane region" description="Helical" evidence="2">
    <location>
        <begin position="21"/>
        <end position="47"/>
    </location>
</feature>
<feature type="transmembrane region" description="Helical" evidence="2">
    <location>
        <begin position="248"/>
        <end position="266"/>
    </location>
</feature>
<evidence type="ECO:0000256" key="1">
    <source>
        <dbReference type="SAM" id="MobiDB-lite"/>
    </source>
</evidence>
<keyword evidence="4" id="KW-1185">Reference proteome</keyword>
<sequence length="375" mass="40155">MLTMRSPRTVSHPVVSQIVDNLRWFVMQAMVNLFLQGVHAALSIAALSALKHRGGKVTIVYLAIIASLVATVVGSINNIIFVVIQLPMALGEGHSDVSALLTRMRIVGDVMRKGSLAISDIIFRVKALLIVCGLGSIAGIIVHGIVYSGTSSLDTLRHAELILPIPLLVTNAVVTVLVSVRLWTYRRDIKIALDQTRGMTKVERVLALLAESGVVYCLIWCIFTFVIVQNAEAPSIAVLTPYEIIAVSYQYIAGIYVALVILILALQRQSEDSTTLSTLNSRGLHFASPPGDGSNTAYERTGSSSMDTDSMPHDGRSILPWWSVQGSASLASQDRGSSLELDEIGGVARVDDKGEGGSGSVPSRAGERVVHEAAT</sequence>
<proteinExistence type="predicted"/>
<feature type="region of interest" description="Disordered" evidence="1">
    <location>
        <begin position="346"/>
        <end position="375"/>
    </location>
</feature>
<comment type="caution">
    <text evidence="3">The sequence shown here is derived from an EMBL/GenBank/DDBJ whole genome shotgun (WGS) entry which is preliminary data.</text>
</comment>
<organism evidence="3 4">
    <name type="scientific">Schizophyllum amplum</name>
    <dbReference type="NCBI Taxonomy" id="97359"/>
    <lineage>
        <taxon>Eukaryota</taxon>
        <taxon>Fungi</taxon>
        <taxon>Dikarya</taxon>
        <taxon>Basidiomycota</taxon>
        <taxon>Agaricomycotina</taxon>
        <taxon>Agaricomycetes</taxon>
        <taxon>Agaricomycetidae</taxon>
        <taxon>Agaricales</taxon>
        <taxon>Schizophyllaceae</taxon>
        <taxon>Schizophyllum</taxon>
    </lineage>
</organism>
<evidence type="ECO:0000313" key="3">
    <source>
        <dbReference type="EMBL" id="TRM58780.1"/>
    </source>
</evidence>
<feature type="transmembrane region" description="Helical" evidence="2">
    <location>
        <begin position="205"/>
        <end position="228"/>
    </location>
</feature>
<feature type="compositionally biased region" description="Polar residues" evidence="1">
    <location>
        <begin position="293"/>
        <end position="308"/>
    </location>
</feature>
<dbReference type="Proteomes" id="UP000320762">
    <property type="component" value="Unassembled WGS sequence"/>
</dbReference>